<proteinExistence type="predicted"/>
<protein>
    <submittedName>
        <fullName evidence="1">Uncharacterized protein</fullName>
    </submittedName>
</protein>
<keyword evidence="2" id="KW-1185">Reference proteome</keyword>
<evidence type="ECO:0000313" key="1">
    <source>
        <dbReference type="EMBL" id="KIY73079.1"/>
    </source>
</evidence>
<dbReference type="EMBL" id="KN880438">
    <property type="protein sequence ID" value="KIY73079.1"/>
    <property type="molecule type" value="Genomic_DNA"/>
</dbReference>
<accession>A0A0D7BSC8</accession>
<dbReference type="AlphaFoldDB" id="A0A0D7BSC8"/>
<dbReference type="OrthoDB" id="2909228at2759"/>
<organism evidence="1 2">
    <name type="scientific">Cylindrobasidium torrendii FP15055 ss-10</name>
    <dbReference type="NCBI Taxonomy" id="1314674"/>
    <lineage>
        <taxon>Eukaryota</taxon>
        <taxon>Fungi</taxon>
        <taxon>Dikarya</taxon>
        <taxon>Basidiomycota</taxon>
        <taxon>Agaricomycotina</taxon>
        <taxon>Agaricomycetes</taxon>
        <taxon>Agaricomycetidae</taxon>
        <taxon>Agaricales</taxon>
        <taxon>Marasmiineae</taxon>
        <taxon>Physalacriaceae</taxon>
        <taxon>Cylindrobasidium</taxon>
    </lineage>
</organism>
<gene>
    <name evidence="1" type="ORF">CYLTODRAFT_270812</name>
</gene>
<evidence type="ECO:0000313" key="2">
    <source>
        <dbReference type="Proteomes" id="UP000054007"/>
    </source>
</evidence>
<sequence length="492" mass="55871">MEPAEPPCLFEIAPTTTCPLFDLPDDILYTIFNASVPWYYDVDDPSKSFPKDSLDTELPPWTLTQVCQRWRALSLADTSLWSNISIRLDHIQDRSRVTITQTAKIFDFMILRSRTASLRIRIADGYDIQGAWWRTQAGNGIHLMADRLSSVLPRVRVLHAYCSVHFLSALEPQPLPELNSLVLEFEDRVHPITNPICAFQDAPRLRSYDQTYGVGISILVPYKKLRVCQLWWCNFVCINDMSADIEELTLGNSFGENLMTFQPLLQTHHIGALAESRTSARAPTDRKTELFAFSSLRSITFKETKNPLNFRPSTSIVDYFFNNASTPGLSTLKMGCEDTPIASLPDLPLETRSSITELSIAYTRSSSVEPTKMVSFLSGLSNLQVLYFGLPSNQYGEVWRLLGMPNEITILFKLRRLRFPAELLSTHRGSVLETLRLRSKTHNALVRVEVLRFDLTDKNWEAVRKMGLQDTLESMYPGIEVVFTEGDDALID</sequence>
<reference evidence="1 2" key="1">
    <citation type="journal article" date="2015" name="Fungal Genet. Biol.">
        <title>Evolution of novel wood decay mechanisms in Agaricales revealed by the genome sequences of Fistulina hepatica and Cylindrobasidium torrendii.</title>
        <authorList>
            <person name="Floudas D."/>
            <person name="Held B.W."/>
            <person name="Riley R."/>
            <person name="Nagy L.G."/>
            <person name="Koehler G."/>
            <person name="Ransdell A.S."/>
            <person name="Younus H."/>
            <person name="Chow J."/>
            <person name="Chiniquy J."/>
            <person name="Lipzen A."/>
            <person name="Tritt A."/>
            <person name="Sun H."/>
            <person name="Haridas S."/>
            <person name="LaButti K."/>
            <person name="Ohm R.A."/>
            <person name="Kues U."/>
            <person name="Blanchette R.A."/>
            <person name="Grigoriev I.V."/>
            <person name="Minto R.E."/>
            <person name="Hibbett D.S."/>
        </authorList>
    </citation>
    <scope>NUCLEOTIDE SEQUENCE [LARGE SCALE GENOMIC DNA]</scope>
    <source>
        <strain evidence="1 2">FP15055 ss-10</strain>
    </source>
</reference>
<name>A0A0D7BSC8_9AGAR</name>
<dbReference type="Proteomes" id="UP000054007">
    <property type="component" value="Unassembled WGS sequence"/>
</dbReference>